<dbReference type="Proteomes" id="UP001221898">
    <property type="component" value="Unassembled WGS sequence"/>
</dbReference>
<organism evidence="2 3">
    <name type="scientific">Aldrovandia affinis</name>
    <dbReference type="NCBI Taxonomy" id="143900"/>
    <lineage>
        <taxon>Eukaryota</taxon>
        <taxon>Metazoa</taxon>
        <taxon>Chordata</taxon>
        <taxon>Craniata</taxon>
        <taxon>Vertebrata</taxon>
        <taxon>Euteleostomi</taxon>
        <taxon>Actinopterygii</taxon>
        <taxon>Neopterygii</taxon>
        <taxon>Teleostei</taxon>
        <taxon>Notacanthiformes</taxon>
        <taxon>Halosauridae</taxon>
        <taxon>Aldrovandia</taxon>
    </lineage>
</organism>
<evidence type="ECO:0000313" key="3">
    <source>
        <dbReference type="Proteomes" id="UP001221898"/>
    </source>
</evidence>
<accession>A0AAD7SDB8</accession>
<protein>
    <submittedName>
        <fullName evidence="2">Uncharacterized protein</fullName>
    </submittedName>
</protein>
<gene>
    <name evidence="2" type="ORF">AAFF_G00396180</name>
</gene>
<evidence type="ECO:0000256" key="1">
    <source>
        <dbReference type="SAM" id="MobiDB-lite"/>
    </source>
</evidence>
<sequence length="93" mass="9444">AAARGAGARPGASPDVLSFPPHVNPAPPRDLLGGHVMLPGNFTSVILPVPTSLQAATLVPTQTGAEVYEHGEGARVPAESLHSLTVPPVHTCL</sequence>
<feature type="region of interest" description="Disordered" evidence="1">
    <location>
        <begin position="1"/>
        <end position="22"/>
    </location>
</feature>
<name>A0AAD7SDB8_9TELE</name>
<dbReference type="EMBL" id="JAINUG010000076">
    <property type="protein sequence ID" value="KAJ8400494.1"/>
    <property type="molecule type" value="Genomic_DNA"/>
</dbReference>
<comment type="caution">
    <text evidence="2">The sequence shown here is derived from an EMBL/GenBank/DDBJ whole genome shotgun (WGS) entry which is preliminary data.</text>
</comment>
<feature type="non-terminal residue" evidence="2">
    <location>
        <position position="93"/>
    </location>
</feature>
<dbReference type="AlphaFoldDB" id="A0AAD7SDB8"/>
<keyword evidence="3" id="KW-1185">Reference proteome</keyword>
<evidence type="ECO:0000313" key="2">
    <source>
        <dbReference type="EMBL" id="KAJ8400494.1"/>
    </source>
</evidence>
<feature type="compositionally biased region" description="Low complexity" evidence="1">
    <location>
        <begin position="1"/>
        <end position="12"/>
    </location>
</feature>
<reference evidence="2" key="1">
    <citation type="journal article" date="2023" name="Science">
        <title>Genome structures resolve the early diversification of teleost fishes.</title>
        <authorList>
            <person name="Parey E."/>
            <person name="Louis A."/>
            <person name="Montfort J."/>
            <person name="Bouchez O."/>
            <person name="Roques C."/>
            <person name="Iampietro C."/>
            <person name="Lluch J."/>
            <person name="Castinel A."/>
            <person name="Donnadieu C."/>
            <person name="Desvignes T."/>
            <person name="Floi Bucao C."/>
            <person name="Jouanno E."/>
            <person name="Wen M."/>
            <person name="Mejri S."/>
            <person name="Dirks R."/>
            <person name="Jansen H."/>
            <person name="Henkel C."/>
            <person name="Chen W.J."/>
            <person name="Zahm M."/>
            <person name="Cabau C."/>
            <person name="Klopp C."/>
            <person name="Thompson A.W."/>
            <person name="Robinson-Rechavi M."/>
            <person name="Braasch I."/>
            <person name="Lecointre G."/>
            <person name="Bobe J."/>
            <person name="Postlethwait J.H."/>
            <person name="Berthelot C."/>
            <person name="Roest Crollius H."/>
            <person name="Guiguen Y."/>
        </authorList>
    </citation>
    <scope>NUCLEOTIDE SEQUENCE</scope>
    <source>
        <strain evidence="2">NC1722</strain>
    </source>
</reference>
<proteinExistence type="predicted"/>